<dbReference type="GO" id="GO:0005886">
    <property type="term" value="C:plasma membrane"/>
    <property type="evidence" value="ECO:0007669"/>
    <property type="project" value="UniProtKB-SubCell"/>
</dbReference>
<evidence type="ECO:0000256" key="1">
    <source>
        <dbReference type="ARBA" id="ARBA00004651"/>
    </source>
</evidence>
<keyword evidence="6 7" id="KW-0472">Membrane</keyword>
<name>A0A3D9ITS7_9BACL</name>
<dbReference type="PANTHER" id="PTHR30193">
    <property type="entry name" value="ABC TRANSPORTER PERMEASE PROTEIN"/>
    <property type="match status" value="1"/>
</dbReference>
<feature type="transmembrane region" description="Helical" evidence="7">
    <location>
        <begin position="280"/>
        <end position="302"/>
    </location>
</feature>
<comment type="similarity">
    <text evidence="7">Belongs to the binding-protein-dependent transport system permease family.</text>
</comment>
<dbReference type="PANTHER" id="PTHR30193:SF37">
    <property type="entry name" value="INNER MEMBRANE ABC TRANSPORTER PERMEASE PROTEIN YCJO"/>
    <property type="match status" value="1"/>
</dbReference>
<reference evidence="9 10" key="1">
    <citation type="submission" date="2018-07" db="EMBL/GenBank/DDBJ databases">
        <title>Genomic Encyclopedia of Type Strains, Phase III (KMG-III): the genomes of soil and plant-associated and newly described type strains.</title>
        <authorList>
            <person name="Whitman W."/>
        </authorList>
    </citation>
    <scope>NUCLEOTIDE SEQUENCE [LARGE SCALE GENOMIC DNA]</scope>
    <source>
        <strain evidence="9 10">CECT 7287</strain>
    </source>
</reference>
<dbReference type="Gene3D" id="1.10.3720.10">
    <property type="entry name" value="MetI-like"/>
    <property type="match status" value="1"/>
</dbReference>
<feature type="transmembrane region" description="Helical" evidence="7">
    <location>
        <begin position="125"/>
        <end position="145"/>
    </location>
</feature>
<evidence type="ECO:0000313" key="9">
    <source>
        <dbReference type="EMBL" id="RED65171.1"/>
    </source>
</evidence>
<dbReference type="Pfam" id="PF00528">
    <property type="entry name" value="BPD_transp_1"/>
    <property type="match status" value="1"/>
</dbReference>
<keyword evidence="5 7" id="KW-1133">Transmembrane helix</keyword>
<evidence type="ECO:0000256" key="7">
    <source>
        <dbReference type="RuleBase" id="RU363032"/>
    </source>
</evidence>
<keyword evidence="4 7" id="KW-0812">Transmembrane</keyword>
<organism evidence="9 10">
    <name type="scientific">Cohnella phaseoli</name>
    <dbReference type="NCBI Taxonomy" id="456490"/>
    <lineage>
        <taxon>Bacteria</taxon>
        <taxon>Bacillati</taxon>
        <taxon>Bacillota</taxon>
        <taxon>Bacilli</taxon>
        <taxon>Bacillales</taxon>
        <taxon>Paenibacillaceae</taxon>
        <taxon>Cohnella</taxon>
    </lineage>
</organism>
<dbReference type="InterPro" id="IPR035906">
    <property type="entry name" value="MetI-like_sf"/>
</dbReference>
<feature type="transmembrane region" description="Helical" evidence="7">
    <location>
        <begin position="223"/>
        <end position="241"/>
    </location>
</feature>
<dbReference type="PROSITE" id="PS50928">
    <property type="entry name" value="ABC_TM1"/>
    <property type="match status" value="1"/>
</dbReference>
<feature type="domain" description="ABC transmembrane type-1" evidence="8">
    <location>
        <begin position="88"/>
        <end position="301"/>
    </location>
</feature>
<dbReference type="GO" id="GO:0055085">
    <property type="term" value="P:transmembrane transport"/>
    <property type="evidence" value="ECO:0007669"/>
    <property type="project" value="InterPro"/>
</dbReference>
<keyword evidence="2 7" id="KW-0813">Transport</keyword>
<protein>
    <submittedName>
        <fullName evidence="9">Carbohydrate ABC transporter membrane protein 1 (CUT1 family)</fullName>
    </submittedName>
</protein>
<dbReference type="EMBL" id="QRDZ01000021">
    <property type="protein sequence ID" value="RED65171.1"/>
    <property type="molecule type" value="Genomic_DNA"/>
</dbReference>
<sequence length="312" mass="34078">MLSPFAITQPVASSRKRGCLMNSGKKNGLIELSFIGPALILFLIIVVWPFVSSLYYSFTQWDGITNPVFIGFDNFVNLFKEESFTIALKNTFVFALAGLLISNVLSLLLALALNRAGKMQSALRTIFYLPGVVSFVTMSIVWTLIYHNDGAINQLLRSLGLPSLAREWFGNYDTVVPALIVIMVWGGVGFGVIVFLAGLNSIPAELYEASELDGAGAWARFKAITFPLLMPSITIVTFLGLTTTLKLFDLPFIMTNGGPGDASNTIAMIIYKQAFSYSNYGYATAGGVLLFLFVAIVSILQLKMTTSREVQL</sequence>
<evidence type="ECO:0000256" key="6">
    <source>
        <dbReference type="ARBA" id="ARBA00023136"/>
    </source>
</evidence>
<proteinExistence type="inferred from homology"/>
<evidence type="ECO:0000256" key="5">
    <source>
        <dbReference type="ARBA" id="ARBA00022989"/>
    </source>
</evidence>
<feature type="transmembrane region" description="Helical" evidence="7">
    <location>
        <begin position="92"/>
        <end position="113"/>
    </location>
</feature>
<dbReference type="InterPro" id="IPR051393">
    <property type="entry name" value="ABC_transporter_permease"/>
</dbReference>
<dbReference type="AlphaFoldDB" id="A0A3D9ITS7"/>
<keyword evidence="10" id="KW-1185">Reference proteome</keyword>
<evidence type="ECO:0000313" key="10">
    <source>
        <dbReference type="Proteomes" id="UP000256977"/>
    </source>
</evidence>
<comment type="subcellular location">
    <subcellularLocation>
        <location evidence="1 7">Cell membrane</location>
        <topology evidence="1 7">Multi-pass membrane protein</topology>
    </subcellularLocation>
</comment>
<feature type="transmembrane region" description="Helical" evidence="7">
    <location>
        <begin position="178"/>
        <end position="202"/>
    </location>
</feature>
<evidence type="ECO:0000259" key="8">
    <source>
        <dbReference type="PROSITE" id="PS50928"/>
    </source>
</evidence>
<accession>A0A3D9ITS7</accession>
<evidence type="ECO:0000256" key="3">
    <source>
        <dbReference type="ARBA" id="ARBA00022475"/>
    </source>
</evidence>
<evidence type="ECO:0000256" key="2">
    <source>
        <dbReference type="ARBA" id="ARBA00022448"/>
    </source>
</evidence>
<feature type="transmembrane region" description="Helical" evidence="7">
    <location>
        <begin position="29"/>
        <end position="51"/>
    </location>
</feature>
<dbReference type="CDD" id="cd06261">
    <property type="entry name" value="TM_PBP2"/>
    <property type="match status" value="1"/>
</dbReference>
<evidence type="ECO:0000256" key="4">
    <source>
        <dbReference type="ARBA" id="ARBA00022692"/>
    </source>
</evidence>
<keyword evidence="3" id="KW-1003">Cell membrane</keyword>
<dbReference type="Proteomes" id="UP000256977">
    <property type="component" value="Unassembled WGS sequence"/>
</dbReference>
<dbReference type="SUPFAM" id="SSF161098">
    <property type="entry name" value="MetI-like"/>
    <property type="match status" value="1"/>
</dbReference>
<dbReference type="InterPro" id="IPR000515">
    <property type="entry name" value="MetI-like"/>
</dbReference>
<comment type="caution">
    <text evidence="9">The sequence shown here is derived from an EMBL/GenBank/DDBJ whole genome shotgun (WGS) entry which is preliminary data.</text>
</comment>
<gene>
    <name evidence="9" type="ORF">DFP98_12162</name>
</gene>
<dbReference type="OrthoDB" id="5812615at2"/>